<dbReference type="EMBL" id="JANUCT010000007">
    <property type="protein sequence ID" value="MCS3903230.1"/>
    <property type="molecule type" value="Genomic_DNA"/>
</dbReference>
<dbReference type="AlphaFoldDB" id="A0AAE3HK34"/>
<dbReference type="InterPro" id="IPR027417">
    <property type="entry name" value="P-loop_NTPase"/>
</dbReference>
<protein>
    <submittedName>
        <fullName evidence="2">Chromosome partitioning protein</fullName>
    </submittedName>
</protein>
<dbReference type="CDD" id="cd02042">
    <property type="entry name" value="ParAB_family"/>
    <property type="match status" value="1"/>
</dbReference>
<comment type="caution">
    <text evidence="2">The sequence shown here is derived from an EMBL/GenBank/DDBJ whole genome shotgun (WGS) entry which is preliminary data.</text>
</comment>
<reference evidence="2" key="1">
    <citation type="submission" date="2022-08" db="EMBL/GenBank/DDBJ databases">
        <title>Genomic Encyclopedia of Type Strains, Phase III (KMG-III): the genomes of soil and plant-associated and newly described type strains.</title>
        <authorList>
            <person name="Whitman W."/>
        </authorList>
    </citation>
    <scope>NUCLEOTIDE SEQUENCE</scope>
    <source>
        <strain evidence="2">HMT 1</strain>
    </source>
</reference>
<dbReference type="Gene3D" id="3.40.50.300">
    <property type="entry name" value="P-loop containing nucleotide triphosphate hydrolases"/>
    <property type="match status" value="1"/>
</dbReference>
<dbReference type="PANTHER" id="PTHR13696">
    <property type="entry name" value="P-LOOP CONTAINING NUCLEOSIDE TRIPHOSPHATE HYDROLASE"/>
    <property type="match status" value="1"/>
</dbReference>
<dbReference type="RefSeq" id="WP_259054857.1">
    <property type="nucleotide sequence ID" value="NZ_JANUCT010000007.1"/>
</dbReference>
<proteinExistence type="predicted"/>
<keyword evidence="3" id="KW-1185">Reference proteome</keyword>
<name>A0AAE3HK34_9GAMM</name>
<dbReference type="SUPFAM" id="SSF52540">
    <property type="entry name" value="P-loop containing nucleoside triphosphate hydrolases"/>
    <property type="match status" value="1"/>
</dbReference>
<feature type="domain" description="CobQ/CobB/MinD/ParA nucleotide binding" evidence="1">
    <location>
        <begin position="4"/>
        <end position="188"/>
    </location>
</feature>
<evidence type="ECO:0000313" key="3">
    <source>
        <dbReference type="Proteomes" id="UP001204445"/>
    </source>
</evidence>
<dbReference type="InterPro" id="IPR002586">
    <property type="entry name" value="CobQ/CobB/MinD/ParA_Nub-bd_dom"/>
</dbReference>
<organism evidence="2 3">
    <name type="scientific">Methylohalomonas lacus</name>
    <dbReference type="NCBI Taxonomy" id="398773"/>
    <lineage>
        <taxon>Bacteria</taxon>
        <taxon>Pseudomonadati</taxon>
        <taxon>Pseudomonadota</taxon>
        <taxon>Gammaproteobacteria</taxon>
        <taxon>Methylohalomonadales</taxon>
        <taxon>Methylohalomonadaceae</taxon>
        <taxon>Methylohalomonas</taxon>
    </lineage>
</organism>
<gene>
    <name evidence="2" type="ORF">J2T55_001250</name>
</gene>
<accession>A0AAE3HK34</accession>
<dbReference type="Pfam" id="PF01656">
    <property type="entry name" value="CbiA"/>
    <property type="match status" value="1"/>
</dbReference>
<sequence length="218" mass="23891">MRSILVLNPKGGCGKSTLAMNIAGWFAAEQGARVALADCDPQGSSKDWLAIRPEHRPPIDSATVTANKTETPRGTDVLVIDSPAASHGARLANLMKQAQTVVIPVLPSAIDMRAAEHFLAELIDIRKVTQKKVKLATVANRVREDTLAAASLDDYLDHLKLPNGTKLKYLTLLRASQNYVHAAEQGLSIFELPPSRTYYDMEQWEPLVKWLNSARSVP</sequence>
<dbReference type="InterPro" id="IPR050678">
    <property type="entry name" value="DNA_Partitioning_ATPase"/>
</dbReference>
<dbReference type="PANTHER" id="PTHR13696:SF96">
    <property type="entry name" value="COBQ_COBB_MIND_PARA NUCLEOTIDE BINDING DOMAIN-CONTAINING PROTEIN"/>
    <property type="match status" value="1"/>
</dbReference>
<evidence type="ECO:0000259" key="1">
    <source>
        <dbReference type="Pfam" id="PF01656"/>
    </source>
</evidence>
<evidence type="ECO:0000313" key="2">
    <source>
        <dbReference type="EMBL" id="MCS3903230.1"/>
    </source>
</evidence>
<dbReference type="Proteomes" id="UP001204445">
    <property type="component" value="Unassembled WGS sequence"/>
</dbReference>